<dbReference type="GeneID" id="64602976"/>
<dbReference type="AlphaFoldDB" id="A0A9P7DWL1"/>
<dbReference type="EMBL" id="JABBWE010000003">
    <property type="protein sequence ID" value="KAG1804753.1"/>
    <property type="molecule type" value="Genomic_DNA"/>
</dbReference>
<evidence type="ECO:0000313" key="1">
    <source>
        <dbReference type="EMBL" id="KAG1804753.1"/>
    </source>
</evidence>
<accession>A0A9P7DWL1</accession>
<evidence type="ECO:0000313" key="2">
    <source>
        <dbReference type="Proteomes" id="UP000719766"/>
    </source>
</evidence>
<protein>
    <submittedName>
        <fullName evidence="1">Uncharacterized protein</fullName>
    </submittedName>
</protein>
<gene>
    <name evidence="1" type="ORF">HD556DRAFT_1523297</name>
</gene>
<dbReference type="RefSeq" id="XP_041166368.1">
    <property type="nucleotide sequence ID" value="XM_041309212.1"/>
</dbReference>
<proteinExistence type="predicted"/>
<sequence length="277" mass="30195">MRIPRAPTPVVLGAKCSPALFSRSPSSALIHDRHLMASSGRKKTRSTNRGWRWAEFVEHPGYESPASMSQQKAKVICTRQLENYVAAEQVHDEREVQFGSRGHVRDENAIKGAVWATGMHDPQRIWLVSRPKTLLMHIRDCNLHIESIQAHARSDLLAYRSPNKSARFNQPVMMHAALSAPQSCDDSSQIVGPTAAHSIYFPSSASASASASVSPALGLVVPDLLMPSAGCSSGLLSLPSPLAFDSRALSPAMSDITISPEFQPLDIYTHLTRGLPR</sequence>
<reference evidence="1" key="1">
    <citation type="journal article" date="2020" name="New Phytol.">
        <title>Comparative genomics reveals dynamic genome evolution in host specialist ectomycorrhizal fungi.</title>
        <authorList>
            <person name="Lofgren L.A."/>
            <person name="Nguyen N.H."/>
            <person name="Vilgalys R."/>
            <person name="Ruytinx J."/>
            <person name="Liao H.L."/>
            <person name="Branco S."/>
            <person name="Kuo A."/>
            <person name="LaButti K."/>
            <person name="Lipzen A."/>
            <person name="Andreopoulos W."/>
            <person name="Pangilinan J."/>
            <person name="Riley R."/>
            <person name="Hundley H."/>
            <person name="Na H."/>
            <person name="Barry K."/>
            <person name="Grigoriev I.V."/>
            <person name="Stajich J.E."/>
            <person name="Kennedy P.G."/>
        </authorList>
    </citation>
    <scope>NUCLEOTIDE SEQUENCE</scope>
    <source>
        <strain evidence="1">S12</strain>
    </source>
</reference>
<name>A0A9P7DWL1_9AGAM</name>
<keyword evidence="2" id="KW-1185">Reference proteome</keyword>
<dbReference type="Proteomes" id="UP000719766">
    <property type="component" value="Unassembled WGS sequence"/>
</dbReference>
<dbReference type="OrthoDB" id="2688561at2759"/>
<comment type="caution">
    <text evidence="1">The sequence shown here is derived from an EMBL/GenBank/DDBJ whole genome shotgun (WGS) entry which is preliminary data.</text>
</comment>
<organism evidence="1 2">
    <name type="scientific">Suillus plorans</name>
    <dbReference type="NCBI Taxonomy" id="116603"/>
    <lineage>
        <taxon>Eukaryota</taxon>
        <taxon>Fungi</taxon>
        <taxon>Dikarya</taxon>
        <taxon>Basidiomycota</taxon>
        <taxon>Agaricomycotina</taxon>
        <taxon>Agaricomycetes</taxon>
        <taxon>Agaricomycetidae</taxon>
        <taxon>Boletales</taxon>
        <taxon>Suillineae</taxon>
        <taxon>Suillaceae</taxon>
        <taxon>Suillus</taxon>
    </lineage>
</organism>